<dbReference type="InterPro" id="IPR005119">
    <property type="entry name" value="LysR_subst-bd"/>
</dbReference>
<gene>
    <name evidence="7" type="ORF">HX876_27455</name>
</gene>
<dbReference type="AlphaFoldDB" id="A0A7Y7YGP4"/>
<evidence type="ECO:0000256" key="3">
    <source>
        <dbReference type="ARBA" id="ARBA00023125"/>
    </source>
</evidence>
<dbReference type="Proteomes" id="UP000520592">
    <property type="component" value="Unassembled WGS sequence"/>
</dbReference>
<evidence type="ECO:0000313" key="8">
    <source>
        <dbReference type="Proteomes" id="UP000520592"/>
    </source>
</evidence>
<keyword evidence="4" id="KW-0010">Activator</keyword>
<comment type="similarity">
    <text evidence="1">Belongs to the LysR transcriptional regulatory family.</text>
</comment>
<dbReference type="GO" id="GO:0032993">
    <property type="term" value="C:protein-DNA complex"/>
    <property type="evidence" value="ECO:0007669"/>
    <property type="project" value="TreeGrafter"/>
</dbReference>
<dbReference type="GO" id="GO:0003677">
    <property type="term" value="F:DNA binding"/>
    <property type="evidence" value="ECO:0007669"/>
    <property type="project" value="UniProtKB-KW"/>
</dbReference>
<dbReference type="RefSeq" id="WP_177059039.1">
    <property type="nucleotide sequence ID" value="NZ_JACAPS010000023.1"/>
</dbReference>
<dbReference type="SUPFAM" id="SSF53850">
    <property type="entry name" value="Periplasmic binding protein-like II"/>
    <property type="match status" value="1"/>
</dbReference>
<accession>A0A7Y7YGP4</accession>
<evidence type="ECO:0000256" key="1">
    <source>
        <dbReference type="ARBA" id="ARBA00009437"/>
    </source>
</evidence>
<evidence type="ECO:0000256" key="5">
    <source>
        <dbReference type="ARBA" id="ARBA00023163"/>
    </source>
</evidence>
<dbReference type="EMBL" id="JACAQD010000038">
    <property type="protein sequence ID" value="NWC36113.1"/>
    <property type="molecule type" value="Genomic_DNA"/>
</dbReference>
<evidence type="ECO:0000256" key="2">
    <source>
        <dbReference type="ARBA" id="ARBA00023015"/>
    </source>
</evidence>
<dbReference type="Pfam" id="PF00126">
    <property type="entry name" value="HTH_1"/>
    <property type="match status" value="1"/>
</dbReference>
<protein>
    <submittedName>
        <fullName evidence="7">LysR family transcriptional regulator</fullName>
    </submittedName>
</protein>
<keyword evidence="5" id="KW-0804">Transcription</keyword>
<dbReference type="FunFam" id="1.10.10.10:FF:000001">
    <property type="entry name" value="LysR family transcriptional regulator"/>
    <property type="match status" value="1"/>
</dbReference>
<dbReference type="SUPFAM" id="SSF46785">
    <property type="entry name" value="Winged helix' DNA-binding domain"/>
    <property type="match status" value="1"/>
</dbReference>
<dbReference type="Gene3D" id="3.40.190.10">
    <property type="entry name" value="Periplasmic binding protein-like II"/>
    <property type="match status" value="2"/>
</dbReference>
<evidence type="ECO:0000313" key="7">
    <source>
        <dbReference type="EMBL" id="NWC36113.1"/>
    </source>
</evidence>
<name>A0A7Y7YGP4_9PSED</name>
<dbReference type="GO" id="GO:0003700">
    <property type="term" value="F:DNA-binding transcription factor activity"/>
    <property type="evidence" value="ECO:0007669"/>
    <property type="project" value="InterPro"/>
</dbReference>
<organism evidence="7 8">
    <name type="scientific">Pseudomonas gingeri</name>
    <dbReference type="NCBI Taxonomy" id="117681"/>
    <lineage>
        <taxon>Bacteria</taxon>
        <taxon>Pseudomonadati</taxon>
        <taxon>Pseudomonadota</taxon>
        <taxon>Gammaproteobacteria</taxon>
        <taxon>Pseudomonadales</taxon>
        <taxon>Pseudomonadaceae</taxon>
        <taxon>Pseudomonas</taxon>
    </lineage>
</organism>
<dbReference type="PRINTS" id="PR00039">
    <property type="entry name" value="HTHLYSR"/>
</dbReference>
<evidence type="ECO:0000256" key="4">
    <source>
        <dbReference type="ARBA" id="ARBA00023159"/>
    </source>
</evidence>
<comment type="caution">
    <text evidence="7">The sequence shown here is derived from an EMBL/GenBank/DDBJ whole genome shotgun (WGS) entry which is preliminary data.</text>
</comment>
<dbReference type="Pfam" id="PF03466">
    <property type="entry name" value="LysR_substrate"/>
    <property type="match status" value="1"/>
</dbReference>
<evidence type="ECO:0000259" key="6">
    <source>
        <dbReference type="PROSITE" id="PS50931"/>
    </source>
</evidence>
<keyword evidence="2" id="KW-0805">Transcription regulation</keyword>
<dbReference type="InterPro" id="IPR000847">
    <property type="entry name" value="LysR_HTH_N"/>
</dbReference>
<dbReference type="Gene3D" id="1.10.10.10">
    <property type="entry name" value="Winged helix-like DNA-binding domain superfamily/Winged helix DNA-binding domain"/>
    <property type="match status" value="1"/>
</dbReference>
<keyword evidence="3" id="KW-0238">DNA-binding</keyword>
<dbReference type="PROSITE" id="PS50931">
    <property type="entry name" value="HTH_LYSR"/>
    <property type="match status" value="1"/>
</dbReference>
<proteinExistence type="inferred from homology"/>
<dbReference type="InterPro" id="IPR036388">
    <property type="entry name" value="WH-like_DNA-bd_sf"/>
</dbReference>
<dbReference type="PANTHER" id="PTHR30346">
    <property type="entry name" value="TRANSCRIPTIONAL DUAL REGULATOR HCAR-RELATED"/>
    <property type="match status" value="1"/>
</dbReference>
<dbReference type="InterPro" id="IPR036390">
    <property type="entry name" value="WH_DNA-bd_sf"/>
</dbReference>
<dbReference type="PANTHER" id="PTHR30346:SF26">
    <property type="entry name" value="HYDROGEN PEROXIDE-INDUCIBLE GENES ACTIVATOR"/>
    <property type="match status" value="1"/>
</dbReference>
<reference evidence="7 8" key="1">
    <citation type="submission" date="2020-04" db="EMBL/GenBank/DDBJ databases">
        <title>Molecular characterization of pseudomonads from Agaricus bisporus reveal novel blotch 2 pathogens in Western Europe.</title>
        <authorList>
            <person name="Taparia T."/>
            <person name="Krijger M."/>
            <person name="Haynes E."/>
            <person name="Elpinstone J.G."/>
            <person name="Noble R."/>
            <person name="Van Der Wolf J."/>
        </authorList>
    </citation>
    <scope>NUCLEOTIDE SEQUENCE [LARGE SCALE GENOMIC DNA]</scope>
    <source>
        <strain evidence="7 8">IPO3737</strain>
    </source>
</reference>
<feature type="domain" description="HTH lysR-type" evidence="6">
    <location>
        <begin position="1"/>
        <end position="58"/>
    </location>
</feature>
<sequence length="280" mass="30784">MDIRHLKAFLAVFEERNITSAAQRLFISQPTLSVTIRQLEEELGAALFVRQPRGVEVSDEARVLYPQARRMVAEAQALSRLFRGREDRAPLALGVEGDIADSQVEAFLRQARQAMPNLLLTLHEGCHGDARLAVEEQCCEDELFLPLWEEPYVMVLPGEHPMANAAAGQPWVPINDWITCPGHDSHQRLMALYGRSPETVAGHADSLKQALHMVAAGIGVAMLPHSLAAGHAGVKIRPLHLPAPSRRVGLCYATQALELPTLRALHEYFQANRPPSAAVA</sequence>